<dbReference type="InterPro" id="IPR033138">
    <property type="entry name" value="Cu_oxidase_CS"/>
</dbReference>
<sequence length="520" mass="58796">MKERRVILMNEPVFDSYFYDEQAFNLHDAAYKPLKQAQAPATPLNIPPLLTPDKVDGDDVYYTVTAQAGVTQLLPGEKTKTWGFNASMLGQTVVFERGKTYHMHLVNHLPEVTTFHWHGLEIPGPIEDGGCHAPVYPGEARDVTFKIIQPAATAWLHAHPCPETAYQVWQGLATMAIIHDQEEASLPLPHTYGVDDLPLILQDRNFHAGNQFDYRADYDPDGVQGDTAVINATVNPYFDVTTQRLRLRILNGSNRREYRLHFSDDLTFTQIGSDLSFLPHPVKLKKLMTTCAERQEIVVDFAGYQPGDTVTLYSDDSPLVEFRIHEFTPAGEELPTTLTKIDYPTPDPSLPVKQVVMSGMDETVMIDGKKFQMDRIDYTMPMGKCQLWDITNTNDMNGGMIHPFHMHGCAFEIVSRNGQEPYPFEHGLNDTVAVNPGEHVIIKVYFQVPGVFMYHCHIIEHEDGGMMAQLKVVDPAAPNREYHLLNHMTLMEAFAKERGVTMDELWLGGMDSYKKMGMHM</sequence>
<dbReference type="AlphaFoldDB" id="A0A2K2TJX4"/>
<dbReference type="Pfam" id="PF07731">
    <property type="entry name" value="Cu-oxidase_2"/>
    <property type="match status" value="1"/>
</dbReference>
<evidence type="ECO:0000256" key="2">
    <source>
        <dbReference type="ARBA" id="ARBA00022723"/>
    </source>
</evidence>
<dbReference type="GO" id="GO:0016491">
    <property type="term" value="F:oxidoreductase activity"/>
    <property type="evidence" value="ECO:0007669"/>
    <property type="project" value="UniProtKB-KW"/>
</dbReference>
<feature type="domain" description="Plastocyanin-like" evidence="5">
    <location>
        <begin position="71"/>
        <end position="182"/>
    </location>
</feature>
<evidence type="ECO:0000313" key="7">
    <source>
        <dbReference type="Proteomes" id="UP000236514"/>
    </source>
</evidence>
<keyword evidence="3" id="KW-0560">Oxidoreductase</keyword>
<dbReference type="EMBL" id="POTQ01000004">
    <property type="protein sequence ID" value="PNV58346.1"/>
    <property type="molecule type" value="Genomic_DNA"/>
</dbReference>
<protein>
    <submittedName>
        <fullName evidence="6">Copper oxidase</fullName>
    </submittedName>
</protein>
<evidence type="ECO:0000313" key="6">
    <source>
        <dbReference type="EMBL" id="PNV58346.1"/>
    </source>
</evidence>
<accession>A0A2K2TJX4</accession>
<dbReference type="PANTHER" id="PTHR48267">
    <property type="entry name" value="CUPREDOXIN SUPERFAMILY PROTEIN"/>
    <property type="match status" value="1"/>
</dbReference>
<feature type="domain" description="Plastocyanin-like" evidence="4">
    <location>
        <begin position="347"/>
        <end position="473"/>
    </location>
</feature>
<comment type="caution">
    <text evidence="6">The sequence shown here is derived from an EMBL/GenBank/DDBJ whole genome shotgun (WGS) entry which is preliminary data.</text>
</comment>
<name>A0A2K2TJX4_LIMFE</name>
<dbReference type="PANTHER" id="PTHR48267:SF1">
    <property type="entry name" value="BILIRUBIN OXIDASE"/>
    <property type="match status" value="1"/>
</dbReference>
<comment type="similarity">
    <text evidence="1">Belongs to the multicopper oxidase family.</text>
</comment>
<evidence type="ECO:0000256" key="1">
    <source>
        <dbReference type="ARBA" id="ARBA00010609"/>
    </source>
</evidence>
<evidence type="ECO:0000259" key="4">
    <source>
        <dbReference type="Pfam" id="PF07731"/>
    </source>
</evidence>
<organism evidence="6 7">
    <name type="scientific">Limosilactobacillus fermentum</name>
    <name type="common">Lactobacillus fermentum</name>
    <dbReference type="NCBI Taxonomy" id="1613"/>
    <lineage>
        <taxon>Bacteria</taxon>
        <taxon>Bacillati</taxon>
        <taxon>Bacillota</taxon>
        <taxon>Bacilli</taxon>
        <taxon>Lactobacillales</taxon>
        <taxon>Lactobacillaceae</taxon>
        <taxon>Limosilactobacillus</taxon>
    </lineage>
</organism>
<proteinExistence type="inferred from homology"/>
<dbReference type="SUPFAM" id="SSF49503">
    <property type="entry name" value="Cupredoxins"/>
    <property type="match status" value="3"/>
</dbReference>
<gene>
    <name evidence="6" type="ORF">C1Y38_03020</name>
</gene>
<dbReference type="InterPro" id="IPR011707">
    <property type="entry name" value="Cu-oxidase-like_N"/>
</dbReference>
<dbReference type="Proteomes" id="UP000236514">
    <property type="component" value="Unassembled WGS sequence"/>
</dbReference>
<dbReference type="GO" id="GO:0005507">
    <property type="term" value="F:copper ion binding"/>
    <property type="evidence" value="ECO:0007669"/>
    <property type="project" value="InterPro"/>
</dbReference>
<dbReference type="PROSITE" id="PS00080">
    <property type="entry name" value="MULTICOPPER_OXIDASE2"/>
    <property type="match status" value="1"/>
</dbReference>
<evidence type="ECO:0000259" key="5">
    <source>
        <dbReference type="Pfam" id="PF07732"/>
    </source>
</evidence>
<dbReference type="InterPro" id="IPR002355">
    <property type="entry name" value="Cu_oxidase_Cu_BS"/>
</dbReference>
<keyword evidence="2" id="KW-0479">Metal-binding</keyword>
<dbReference type="InterPro" id="IPR011706">
    <property type="entry name" value="Cu-oxidase_C"/>
</dbReference>
<dbReference type="Gene3D" id="2.60.40.420">
    <property type="entry name" value="Cupredoxins - blue copper proteins"/>
    <property type="match status" value="3"/>
</dbReference>
<dbReference type="PROSITE" id="PS00079">
    <property type="entry name" value="MULTICOPPER_OXIDASE1"/>
    <property type="match status" value="1"/>
</dbReference>
<dbReference type="CDD" id="cd13867">
    <property type="entry name" value="CuRO_2_CueO_FtsP"/>
    <property type="match status" value="1"/>
</dbReference>
<reference evidence="6 7" key="1">
    <citation type="submission" date="2018-01" db="EMBL/GenBank/DDBJ databases">
        <title>Draft genome sequence of the feruloyl esterase-producing strain Lactobacillus fermentum CRL 1446, isolated from artisanal goat milk cheese.</title>
        <authorList>
            <person name="Abeijon Mukdsi M.C."/>
            <person name="Saavedra L."/>
            <person name="Gauffin Cano M.P."/>
            <person name="Hebert E.M."/>
            <person name="Medina R.B."/>
        </authorList>
    </citation>
    <scope>NUCLEOTIDE SEQUENCE [LARGE SCALE GENOMIC DNA]</scope>
    <source>
        <strain evidence="6 7">CRL 1446</strain>
    </source>
</reference>
<dbReference type="Pfam" id="PF07732">
    <property type="entry name" value="Cu-oxidase_3"/>
    <property type="match status" value="1"/>
</dbReference>
<evidence type="ECO:0000256" key="3">
    <source>
        <dbReference type="ARBA" id="ARBA00023002"/>
    </source>
</evidence>
<dbReference type="InterPro" id="IPR045087">
    <property type="entry name" value="Cu-oxidase_fam"/>
</dbReference>
<dbReference type="InterPro" id="IPR008972">
    <property type="entry name" value="Cupredoxin"/>
</dbReference>